<evidence type="ECO:0000256" key="1">
    <source>
        <dbReference type="ARBA" id="ARBA00004406"/>
    </source>
</evidence>
<dbReference type="GO" id="GO:0005789">
    <property type="term" value="C:endoplasmic reticulum membrane"/>
    <property type="evidence" value="ECO:0007669"/>
    <property type="project" value="UniProtKB-SubCell"/>
</dbReference>
<organism evidence="13 14">
    <name type="scientific">Polyplax serrata</name>
    <name type="common">Common mouse louse</name>
    <dbReference type="NCBI Taxonomy" id="468196"/>
    <lineage>
        <taxon>Eukaryota</taxon>
        <taxon>Metazoa</taxon>
        <taxon>Ecdysozoa</taxon>
        <taxon>Arthropoda</taxon>
        <taxon>Hexapoda</taxon>
        <taxon>Insecta</taxon>
        <taxon>Pterygota</taxon>
        <taxon>Neoptera</taxon>
        <taxon>Paraneoptera</taxon>
        <taxon>Psocodea</taxon>
        <taxon>Troctomorpha</taxon>
        <taxon>Phthiraptera</taxon>
        <taxon>Anoplura</taxon>
        <taxon>Polyplacidae</taxon>
        <taxon>Polyplax</taxon>
    </lineage>
</organism>
<keyword evidence="5" id="KW-0813">Transport</keyword>
<dbReference type="GO" id="GO:0061908">
    <property type="term" value="C:phagophore"/>
    <property type="evidence" value="ECO:0007669"/>
    <property type="project" value="TreeGrafter"/>
</dbReference>
<dbReference type="Pfam" id="PF13329">
    <property type="entry name" value="ATG2_CAD"/>
    <property type="match status" value="1"/>
</dbReference>
<evidence type="ECO:0000256" key="11">
    <source>
        <dbReference type="ARBA" id="ARBA00024615"/>
    </source>
</evidence>
<feature type="region of interest" description="Disordered" evidence="12">
    <location>
        <begin position="411"/>
        <end position="438"/>
    </location>
</feature>
<proteinExistence type="inferred from homology"/>
<name>A0AAN8PDM3_POLSC</name>
<dbReference type="EMBL" id="JAWJWE010000003">
    <property type="protein sequence ID" value="KAK6639521.1"/>
    <property type="molecule type" value="Genomic_DNA"/>
</dbReference>
<comment type="subcellular location">
    <subcellularLocation>
        <location evidence="1">Endoplasmic reticulum membrane</location>
        <topology evidence="1">Peripheral membrane protein</topology>
    </subcellularLocation>
    <subcellularLocation>
        <location evidence="2">Preautophagosomal structure membrane</location>
        <topology evidence="2">Peripheral membrane protein</topology>
    </subcellularLocation>
</comment>
<dbReference type="InterPro" id="IPR026849">
    <property type="entry name" value="ATG2"/>
</dbReference>
<feature type="compositionally biased region" description="Basic residues" evidence="12">
    <location>
        <begin position="1936"/>
        <end position="1945"/>
    </location>
</feature>
<protein>
    <recommendedName>
        <fullName evidence="4">Autophagy-related protein 2</fullName>
    </recommendedName>
</protein>
<keyword evidence="8" id="KW-0445">Lipid transport</keyword>
<evidence type="ECO:0000256" key="2">
    <source>
        <dbReference type="ARBA" id="ARBA00004623"/>
    </source>
</evidence>
<dbReference type="GO" id="GO:0032266">
    <property type="term" value="F:phosphatidylinositol-3-phosphate binding"/>
    <property type="evidence" value="ECO:0007669"/>
    <property type="project" value="TreeGrafter"/>
</dbReference>
<keyword evidence="6" id="KW-0256">Endoplasmic reticulum</keyword>
<dbReference type="Proteomes" id="UP001372834">
    <property type="component" value="Unassembled WGS sequence"/>
</dbReference>
<dbReference type="GO" id="GO:0034045">
    <property type="term" value="C:phagophore assembly site membrane"/>
    <property type="evidence" value="ECO:0007669"/>
    <property type="project" value="UniProtKB-SubCell"/>
</dbReference>
<accession>A0AAN8PDM3</accession>
<dbReference type="PANTHER" id="PTHR13190:SF1">
    <property type="entry name" value="AUTOPHAGY-RELATED 2, ISOFORM A"/>
    <property type="match status" value="1"/>
</dbReference>
<evidence type="ECO:0000256" key="3">
    <source>
        <dbReference type="ARBA" id="ARBA00009714"/>
    </source>
</evidence>
<evidence type="ECO:0000256" key="6">
    <source>
        <dbReference type="ARBA" id="ARBA00022824"/>
    </source>
</evidence>
<keyword evidence="7" id="KW-0072">Autophagy</keyword>
<dbReference type="GO" id="GO:0006869">
    <property type="term" value="P:lipid transport"/>
    <property type="evidence" value="ECO:0007669"/>
    <property type="project" value="UniProtKB-KW"/>
</dbReference>
<dbReference type="GO" id="GO:0034727">
    <property type="term" value="P:piecemeal microautophagy of the nucleus"/>
    <property type="evidence" value="ECO:0007669"/>
    <property type="project" value="TreeGrafter"/>
</dbReference>
<dbReference type="PANTHER" id="PTHR13190">
    <property type="entry name" value="AUTOPHAGY-RELATED 2, ISOFORM A"/>
    <property type="match status" value="1"/>
</dbReference>
<comment type="caution">
    <text evidence="13">The sequence shown here is derived from an EMBL/GenBank/DDBJ whole genome shotgun (WGS) entry which is preliminary data.</text>
</comment>
<evidence type="ECO:0000256" key="8">
    <source>
        <dbReference type="ARBA" id="ARBA00023055"/>
    </source>
</evidence>
<reference evidence="13 14" key="1">
    <citation type="submission" date="2023-10" db="EMBL/GenBank/DDBJ databases">
        <title>Genomes of two closely related lineages of the louse Polyplax serrata with different host specificities.</title>
        <authorList>
            <person name="Martinu J."/>
            <person name="Tarabai H."/>
            <person name="Stefka J."/>
            <person name="Hypsa V."/>
        </authorList>
    </citation>
    <scope>NUCLEOTIDE SEQUENCE [LARGE SCALE GENOMIC DNA]</scope>
    <source>
        <strain evidence="13">HR10_N</strain>
    </source>
</reference>
<sequence length="2090" mass="234509">MPWYTPWSDHISKSVCKYLLQRYLGQFLEEKLTLDRLTVDLYKGIGVISDVVLDVQALNEVAEQQNVPFEFTDGFFEKMSVSIPWSSILSDSISIQVEGLSLTIKKTERDKTRVSMIESMWSSMTSSMQLAADCLKNERDNSNEGGQTFEGIESFAQTIDSILSRIKFKFFRTVIRLEEISEIVPLGVALEIKIKLMEYFDEATAEESNAKTDYQHTAFSTKKIYLEGVTLHSDELSIESMTDSTVGFTTENEEVRAQNTLESEKITGCILIGKFAGRQEVTMKFKQDGMDGPKVDIQVSLGALNIFLSPHQAHSMMDLIDGMSSSTQEARRGIRNQCLQKPMEESDFRKIEHELQMNLDQVTGLQSKGLSNQGWANTCLDMSEDDFAPLHNASRLNDSVISSTGSLSSSVMSMSSRSSHCQSSYYQPKRKSESGGNESDPNAIVIHFHILLSSLSVVLLHEDILTVSPDSHNTTKAKSSYEEMRRVANEFFDKLAFYVASGYGNKDFEKARDVFSNVCQLNHLRLTAAPVIIEGSETSTTNTSVIKGKCTTSSMEVLECLLEKNPNTDQKIVEYVEVGILVQLLKFKTEREKEEPFSQAIHSAPKVTINFRLSHTNSHVDKGRRYVQPKSEFMFELQPFETEIDITIADRISALLNPDYYFSRKTNGGFSSCSTKPFSPDHIRQVVDSISVPNVKQNVKLTSPFITIKLRFPIPDLRPIHDMDKPPWWKRSVRKDILYLDVTDLTLTTVFNSLDPVSKYEFQFRDIIVKFKESDSDQPIEFAKGSTASNCDTLDDSAGFGWPRLVVQIYPKMNSPNLEGCDDSISTCKISGPSLGYQSVVSTLERTTKKEHSPFSCKKVIHESDTPHCKGSSPEQDGEELIIPGDSAEIADFIDVASLNTRVKLDITLPTGSVVLPSKHLYEVIYNRISNDLLLWEPSAPSRHNFSANSQFQQSVDGFDPTFNLCKSTVQCDSESETDSDLESQDGIFYSVYEQKQRHKKKQLLESNNLMGQSKVVLKATVMQGMFNLYSPVRDSQGNVIPRQHGHLNFSFDDGNLFLVSGYKGKSDLDYFCVQVNHFLFYHNGLVSDAIDEPVLYSIGNSVPSHLDLTVKKTERCALIDQSTSVGTGTGKSLDMLTVSLRVQKQLAQGLKTFRVAIGIREATLRHKVCKGSNSWFTQLVDFFDVTDYPIAGYDPCSVLSEINVHLWNCSVDYRPLHIPIRSVLTIGNFNISSNIAAQTSSSTLRFIAEDAAFFIADKTTVHFRDSFADLKNDYVCVMELGLFELSLRLSEKSQVNPKIDLRASANVAHIWTCSDSARALTDLLMYFASDGDLNYSEAGKEESEFSSLSSKSESDEQILIKTEDIENVHSLSKSQVALVNDLMEEAMKESKLVEPNNRKDTDKPGKIIYFERGDNEEIKEETESHSLGTSELVTDANGYDFEKDDSWEEEFCIVHNEAGMDAIPKKGLPEVRNLINAPVRLVDNHFSIPLGKADLLQSPKHYPKPVLRYMLREMSLVWHMYGGSDFNTKPSTPAKSRQEGSNFNSESVPNSETVVTFSKNSQSGVNFKAKVESSIPWKQRGGPKRRHDILMELQFNKVRFQHEVYPDNTTEASRQVLLIQDVELRDRLATSTINKFLYQYSSEAKPKQSQAPMVVIKSVLMRSDPKINAQECCLKVSLLPLRLNIDQDSLLFLYKFFTELSGDGKEDEEEGGSRGQTPKHQVPVMTVNVKGSSQVTKPDSQPLLIDLEEQNQKENLNAKNKRKGFVSNSKTSPQPIFISPEVHIKLDYQGKRVDMSHGSLTGILMGLGQLNNSELKLRKITHRHGLLGFDKLVNFVLTEWAHDIKKNQLPSLLGGVGPMHSLVQLIQGIRDLFWMPIEQYQKDGRLVRGFQRGANSFTTSTAMASLELISRLIQIIQATAETAYDVVSPGPSVRNSRRNGKGQTKRYSQPADIREGMAIAYLVVKEGIGETAETLVRVASKEHEQKGVTGAVGGVLRQIPPTVVKPIILATEATSNVIGGMRSQLVPDARKEAVEKWREVRKSLSSYSVVAFFALFYSQLAIYQPLFSQGPVWQPPMEFRVMDREAPLL</sequence>
<evidence type="ECO:0000256" key="9">
    <source>
        <dbReference type="ARBA" id="ARBA00023136"/>
    </source>
</evidence>
<dbReference type="GO" id="GO:0000422">
    <property type="term" value="P:autophagy of mitochondrion"/>
    <property type="evidence" value="ECO:0007669"/>
    <property type="project" value="TreeGrafter"/>
</dbReference>
<dbReference type="GO" id="GO:0000045">
    <property type="term" value="P:autophagosome assembly"/>
    <property type="evidence" value="ECO:0007669"/>
    <property type="project" value="TreeGrafter"/>
</dbReference>
<evidence type="ECO:0000256" key="10">
    <source>
        <dbReference type="ARBA" id="ARBA00024479"/>
    </source>
</evidence>
<dbReference type="GO" id="GO:0043495">
    <property type="term" value="F:protein-membrane adaptor activity"/>
    <property type="evidence" value="ECO:0007669"/>
    <property type="project" value="TreeGrafter"/>
</dbReference>
<gene>
    <name evidence="13" type="ORF">RUM43_007794</name>
</gene>
<evidence type="ECO:0000256" key="7">
    <source>
        <dbReference type="ARBA" id="ARBA00023006"/>
    </source>
</evidence>
<dbReference type="GO" id="GO:0061723">
    <property type="term" value="P:glycophagy"/>
    <property type="evidence" value="ECO:0007669"/>
    <property type="project" value="TreeGrafter"/>
</dbReference>
<dbReference type="GO" id="GO:0061709">
    <property type="term" value="P:reticulophagy"/>
    <property type="evidence" value="ECO:0007669"/>
    <property type="project" value="TreeGrafter"/>
</dbReference>
<keyword evidence="9" id="KW-0472">Membrane</keyword>
<evidence type="ECO:0000256" key="12">
    <source>
        <dbReference type="SAM" id="MobiDB-lite"/>
    </source>
</evidence>
<feature type="region of interest" description="Disordered" evidence="12">
    <location>
        <begin position="1704"/>
        <end position="1725"/>
    </location>
</feature>
<comment type="catalytic activity">
    <reaction evidence="11">
        <text>a 1,2-diacyl-sn-glycero-3-phosphoethanolamine(in) = a 1,2-diacyl-sn-glycero-3-phosphoethanolamine(out)</text>
        <dbReference type="Rhea" id="RHEA:38895"/>
        <dbReference type="ChEBI" id="CHEBI:64612"/>
    </reaction>
</comment>
<comment type="catalytic activity">
    <reaction evidence="10">
        <text>a 1,2-diacyl-sn-glycero-3-phospho-L-serine(in) = a 1,2-diacyl-sn-glycero-3-phospho-L-serine(out)</text>
        <dbReference type="Rhea" id="RHEA:38663"/>
        <dbReference type="ChEBI" id="CHEBI:57262"/>
    </reaction>
</comment>
<evidence type="ECO:0000313" key="13">
    <source>
        <dbReference type="EMBL" id="KAK6639521.1"/>
    </source>
</evidence>
<evidence type="ECO:0000256" key="4">
    <source>
        <dbReference type="ARBA" id="ARBA00018070"/>
    </source>
</evidence>
<comment type="similarity">
    <text evidence="3">Belongs to the ATG2 family.</text>
</comment>
<feature type="region of interest" description="Disordered" evidence="12">
    <location>
        <begin position="1530"/>
        <end position="1551"/>
    </location>
</feature>
<feature type="compositionally biased region" description="Low complexity" evidence="12">
    <location>
        <begin position="411"/>
        <end position="424"/>
    </location>
</feature>
<evidence type="ECO:0000313" key="14">
    <source>
        <dbReference type="Proteomes" id="UP001372834"/>
    </source>
</evidence>
<feature type="region of interest" description="Disordered" evidence="12">
    <location>
        <begin position="1928"/>
        <end position="1949"/>
    </location>
</feature>
<evidence type="ECO:0000256" key="5">
    <source>
        <dbReference type="ARBA" id="ARBA00022448"/>
    </source>
</evidence>